<gene>
    <name evidence="1" type="ORF">XAT740_LOCUS29626</name>
</gene>
<name>A0A815EQP6_ADIRI</name>
<organism evidence="1 2">
    <name type="scientific">Adineta ricciae</name>
    <name type="common">Rotifer</name>
    <dbReference type="NCBI Taxonomy" id="249248"/>
    <lineage>
        <taxon>Eukaryota</taxon>
        <taxon>Metazoa</taxon>
        <taxon>Spiralia</taxon>
        <taxon>Gnathifera</taxon>
        <taxon>Rotifera</taxon>
        <taxon>Eurotatoria</taxon>
        <taxon>Bdelloidea</taxon>
        <taxon>Adinetida</taxon>
        <taxon>Adinetidae</taxon>
        <taxon>Adineta</taxon>
    </lineage>
</organism>
<comment type="caution">
    <text evidence="1">The sequence shown here is derived from an EMBL/GenBank/DDBJ whole genome shotgun (WGS) entry which is preliminary data.</text>
</comment>
<evidence type="ECO:0000313" key="1">
    <source>
        <dbReference type="EMBL" id="CAF1315652.1"/>
    </source>
</evidence>
<reference evidence="1" key="1">
    <citation type="submission" date="2021-02" db="EMBL/GenBank/DDBJ databases">
        <authorList>
            <person name="Nowell W R."/>
        </authorList>
    </citation>
    <scope>NUCLEOTIDE SEQUENCE</scope>
</reference>
<evidence type="ECO:0000313" key="2">
    <source>
        <dbReference type="Proteomes" id="UP000663828"/>
    </source>
</evidence>
<keyword evidence="2" id="KW-1185">Reference proteome</keyword>
<dbReference type="Proteomes" id="UP000663828">
    <property type="component" value="Unassembled WGS sequence"/>
</dbReference>
<proteinExistence type="predicted"/>
<protein>
    <submittedName>
        <fullName evidence="1">Uncharacterized protein</fullName>
    </submittedName>
</protein>
<dbReference type="AlphaFoldDB" id="A0A815EQP6"/>
<accession>A0A815EQP6</accession>
<sequence>MVLSKKTIQVARVDRHRAPVSSFVDKQNVTVRHSQSRPTIRKIHRKHHRSLSQDQLSLTSLEQYEQVYIQYADTLSCPCNEISIKHGELVKLAPSYHEVCSLNSLSEEWIHYLADTDSTDLSGLDTAVPFQFQLLKSLCRLSREAVYSSLIQLHSTTRANNQLISRDSFQKRIDNMCCLNNLYNKLEPSFYYEKEWWPIFFTSEVYNTSSCTCAASLHCLKPATIDDIPIAGFFVGCYPIEAILHSASECVYNRTCIDLIQMNASETPIAIKMSLLQSKYKYDINETVQHKIDRLFIDEWRINHSYENYSDKCHSMECTS</sequence>
<dbReference type="EMBL" id="CAJNOR010002592">
    <property type="protein sequence ID" value="CAF1315652.1"/>
    <property type="molecule type" value="Genomic_DNA"/>
</dbReference>